<dbReference type="RefSeq" id="WP_026034064.1">
    <property type="nucleotide sequence ID" value="NZ_ALOY01000168.1"/>
</dbReference>
<dbReference type="PATRIC" id="fig|1217721.7.peg.327"/>
<evidence type="ECO:0000259" key="1">
    <source>
        <dbReference type="Pfam" id="PF07883"/>
    </source>
</evidence>
<accession>A0A075K196</accession>
<dbReference type="AlphaFoldDB" id="A0A075K196"/>
<name>A0A075K196_9GAMM</name>
<evidence type="ECO:0000313" key="2">
    <source>
        <dbReference type="EMBL" id="AIF46038.1"/>
    </source>
</evidence>
<dbReference type="InterPro" id="IPR013096">
    <property type="entry name" value="Cupin_2"/>
</dbReference>
<dbReference type="Pfam" id="PF07883">
    <property type="entry name" value="Cupin_2"/>
    <property type="match status" value="1"/>
</dbReference>
<organism evidence="2 3">
    <name type="scientific">Dyella japonica A8</name>
    <dbReference type="NCBI Taxonomy" id="1217721"/>
    <lineage>
        <taxon>Bacteria</taxon>
        <taxon>Pseudomonadati</taxon>
        <taxon>Pseudomonadota</taxon>
        <taxon>Gammaproteobacteria</taxon>
        <taxon>Lysobacterales</taxon>
        <taxon>Rhodanobacteraceae</taxon>
        <taxon>Dyella</taxon>
    </lineage>
</organism>
<keyword evidence="3" id="KW-1185">Reference proteome</keyword>
<evidence type="ECO:0000313" key="3">
    <source>
        <dbReference type="Proteomes" id="UP000027987"/>
    </source>
</evidence>
<dbReference type="InterPro" id="IPR014710">
    <property type="entry name" value="RmlC-like_jellyroll"/>
</dbReference>
<feature type="domain" description="Cupin type-2" evidence="1">
    <location>
        <begin position="50"/>
        <end position="113"/>
    </location>
</feature>
<dbReference type="SUPFAM" id="SSF51182">
    <property type="entry name" value="RmlC-like cupins"/>
    <property type="match status" value="1"/>
</dbReference>
<dbReference type="Gene3D" id="2.60.120.10">
    <property type="entry name" value="Jelly Rolls"/>
    <property type="match status" value="1"/>
</dbReference>
<sequence length="127" mass="14050">MKRSLTDVLSGLKHLPNRSPAMAFGQDASEAFAEVVPYRDGAVYASYYSGSSEWERHPNGDEVVMVLEGTTTVVLLTNAKEERYFLAGNELIVIPVGVWHRFEGSERLKVMTITPQPTEHGLETPAV</sequence>
<dbReference type="EMBL" id="CP008884">
    <property type="protein sequence ID" value="AIF46038.1"/>
    <property type="molecule type" value="Genomic_DNA"/>
</dbReference>
<dbReference type="KEGG" id="dja:HY57_01525"/>
<gene>
    <name evidence="2" type="ORF">HY57_01525</name>
</gene>
<reference evidence="2 3" key="1">
    <citation type="submission" date="2014-07" db="EMBL/GenBank/DDBJ databases">
        <title>Complete Genome Sequence of Dyella japonica Strain A8 Isolated from Malaysian Tropical Soil.</title>
        <authorList>
            <person name="Hui R.K.H."/>
            <person name="Chen J.-W."/>
            <person name="Chan K.-G."/>
            <person name="Leung F.C.C."/>
        </authorList>
    </citation>
    <scope>NUCLEOTIDE SEQUENCE [LARGE SCALE GENOMIC DNA]</scope>
    <source>
        <strain evidence="2 3">A8</strain>
    </source>
</reference>
<dbReference type="Proteomes" id="UP000027987">
    <property type="component" value="Chromosome"/>
</dbReference>
<protein>
    <submittedName>
        <fullName evidence="2">Cupin</fullName>
    </submittedName>
</protein>
<dbReference type="OrthoDB" id="512358at2"/>
<proteinExistence type="predicted"/>
<dbReference type="InterPro" id="IPR011051">
    <property type="entry name" value="RmlC_Cupin_sf"/>
</dbReference>
<dbReference type="HOGENOM" id="CLU_158668_0_0_6"/>